<reference evidence="2 3" key="1">
    <citation type="journal article" date="2019" name="Sci. Rep.">
        <title>Colletotrichum shisoi sp. nov., an anthracnose pathogen of Perilla frutescens in Japan: molecular phylogenetic, morphological and genomic evidence.</title>
        <authorList>
            <person name="Gan P."/>
            <person name="Tsushima A."/>
            <person name="Hiroyama R."/>
            <person name="Narusaka M."/>
            <person name="Takano Y."/>
            <person name="Narusaka Y."/>
            <person name="Kawaradani M."/>
            <person name="Damm U."/>
            <person name="Shirasu K."/>
        </authorList>
    </citation>
    <scope>NUCLEOTIDE SEQUENCE [LARGE SCALE GENOMIC DNA]</scope>
    <source>
        <strain evidence="2 3">PG-2018a</strain>
    </source>
</reference>
<comment type="caution">
    <text evidence="2">The sequence shown here is derived from an EMBL/GenBank/DDBJ whole genome shotgun (WGS) entry which is preliminary data.</text>
</comment>
<protein>
    <recommendedName>
        <fullName evidence="1">DUF4470 domain-containing protein</fullName>
    </recommendedName>
</protein>
<evidence type="ECO:0000259" key="1">
    <source>
        <dbReference type="Pfam" id="PF14737"/>
    </source>
</evidence>
<name>A0A5Q4BV19_9PEZI</name>
<organism evidence="2 3">
    <name type="scientific">Colletotrichum shisoi</name>
    <dbReference type="NCBI Taxonomy" id="2078593"/>
    <lineage>
        <taxon>Eukaryota</taxon>
        <taxon>Fungi</taxon>
        <taxon>Dikarya</taxon>
        <taxon>Ascomycota</taxon>
        <taxon>Pezizomycotina</taxon>
        <taxon>Sordariomycetes</taxon>
        <taxon>Hypocreomycetidae</taxon>
        <taxon>Glomerellales</taxon>
        <taxon>Glomerellaceae</taxon>
        <taxon>Colletotrichum</taxon>
        <taxon>Colletotrichum destructivum species complex</taxon>
    </lineage>
</organism>
<dbReference type="AlphaFoldDB" id="A0A5Q4BV19"/>
<dbReference type="Proteomes" id="UP000326340">
    <property type="component" value="Unassembled WGS sequence"/>
</dbReference>
<dbReference type="OrthoDB" id="5282002at2759"/>
<accession>A0A5Q4BV19</accession>
<evidence type="ECO:0000313" key="2">
    <source>
        <dbReference type="EMBL" id="TQN70317.1"/>
    </source>
</evidence>
<gene>
    <name evidence="2" type="ORF">CSHISOI_05202</name>
</gene>
<dbReference type="Pfam" id="PF14737">
    <property type="entry name" value="DUF4470"/>
    <property type="match status" value="1"/>
</dbReference>
<keyword evidence="3" id="KW-1185">Reference proteome</keyword>
<proteinExistence type="predicted"/>
<sequence length="497" mass="56092">MTIQPLCANLAPDKTNCKKVSYGGRKYLWGNIPAIDVLQLEANEGEAYGEQLRLLFAASGDLRNVIKTIAQLPESYTQTVEVTMNDHDLDIVARNAILLLIALVVEDFDASADCIIHVWYSAFLRKSDLDILQQRIRPLIEEVCHKITGKAADKLLAKTWTYGRRSVRLVLQKSAWDALLAFTDKPKDLTMEQARKLRTDVTLAEDRMDFRDRHLWLQTPSHRVAMVRFREDGLLLPFGASHVEFQQPNPELADEGRRRPLHGWSSKEVQETSNGPASDDIYGKLFVHLQTLLVAFLRRLSGLQASFQLFQMDASDVPGHLEVGSYTRIDVSNISDAGYLGIHRTLGCMVPLLQSPTVNPHATLITLFMNAVEENLTHLERFSGMIPGGATWMRTLRYLSLTNRQLERNDPVIFKILAAQDCLANHDVVFSRFAVMFGLFVAPRIVGAAMKDEHTVIEKWPFRLKLQPGQPGAQAEFNRLIGGGVSGKEFYLEWKRV</sequence>
<dbReference type="InterPro" id="IPR027974">
    <property type="entry name" value="DUF4470"/>
</dbReference>
<feature type="domain" description="DUF4470" evidence="1">
    <location>
        <begin position="28"/>
        <end position="124"/>
    </location>
</feature>
<evidence type="ECO:0000313" key="3">
    <source>
        <dbReference type="Proteomes" id="UP000326340"/>
    </source>
</evidence>
<dbReference type="EMBL" id="PUHP01000400">
    <property type="protein sequence ID" value="TQN70317.1"/>
    <property type="molecule type" value="Genomic_DNA"/>
</dbReference>